<sequence length="178" mass="19832">MSMECWPTDPAPAGGEPTLSERGYRSYEFDGLGPNGRPATGTAWLNPEHGQWLRELVDHGAELVWATSWGVRAAEWIAPRLGLPEMAVIDVPNDGPAFGWSPKVRPIREWVADRPVAWLDDQFGGKEYGWAEYRREDDGIPTVIVSVGPALGLQRQHIDDVIVWLDTDVVAYLGRVTR</sequence>
<dbReference type="Pfam" id="PF18143">
    <property type="entry name" value="HAD_SAK_2"/>
    <property type="match status" value="1"/>
</dbReference>
<protein>
    <recommendedName>
        <fullName evidence="4">Secreted protein</fullName>
    </recommendedName>
</protein>
<comment type="caution">
    <text evidence="2">The sequence shown here is derived from an EMBL/GenBank/DDBJ whole genome shotgun (WGS) entry which is preliminary data.</text>
</comment>
<dbReference type="RefSeq" id="WP_257926403.1">
    <property type="nucleotide sequence ID" value="NZ_JAMXQV010000036.1"/>
</dbReference>
<keyword evidence="3" id="KW-1185">Reference proteome</keyword>
<dbReference type="Proteomes" id="UP001144096">
    <property type="component" value="Unassembled WGS sequence"/>
</dbReference>
<evidence type="ECO:0000313" key="3">
    <source>
        <dbReference type="Proteomes" id="UP001144096"/>
    </source>
</evidence>
<dbReference type="EMBL" id="JAMXQV010000036">
    <property type="protein sequence ID" value="MCR6489834.1"/>
    <property type="molecule type" value="Genomic_DNA"/>
</dbReference>
<proteinExistence type="predicted"/>
<dbReference type="AlphaFoldDB" id="A0A9X2SPF0"/>
<evidence type="ECO:0000313" key="2">
    <source>
        <dbReference type="EMBL" id="MCR6489834.1"/>
    </source>
</evidence>
<evidence type="ECO:0000256" key="1">
    <source>
        <dbReference type="SAM" id="MobiDB-lite"/>
    </source>
</evidence>
<feature type="region of interest" description="Disordered" evidence="1">
    <location>
        <begin position="1"/>
        <end position="20"/>
    </location>
</feature>
<name>A0A9X2SPF0_9PSEU</name>
<evidence type="ECO:0008006" key="4">
    <source>
        <dbReference type="Google" id="ProtNLM"/>
    </source>
</evidence>
<reference evidence="2" key="1">
    <citation type="submission" date="2022-06" db="EMBL/GenBank/DDBJ databases">
        <title>Amycolatopsis iheyaensis sp. nov., a new species of the genus Amycolatopsis isolated from soil in Iheya island, Japan.</title>
        <authorList>
            <person name="Ngamcharungchit C."/>
            <person name="Kanto H."/>
            <person name="Take A."/>
            <person name="Intra B."/>
            <person name="Matsumoto A."/>
            <person name="Panbangred W."/>
            <person name="Inahashi Y."/>
        </authorList>
    </citation>
    <scope>NUCLEOTIDE SEQUENCE</scope>
    <source>
        <strain evidence="2">OK19-0408</strain>
    </source>
</reference>
<gene>
    <name evidence="2" type="ORF">M8542_44185</name>
</gene>
<organism evidence="2 3">
    <name type="scientific">Amycolatopsis iheyensis</name>
    <dbReference type="NCBI Taxonomy" id="2945988"/>
    <lineage>
        <taxon>Bacteria</taxon>
        <taxon>Bacillati</taxon>
        <taxon>Actinomycetota</taxon>
        <taxon>Actinomycetes</taxon>
        <taxon>Pseudonocardiales</taxon>
        <taxon>Pseudonocardiaceae</taxon>
        <taxon>Amycolatopsis</taxon>
    </lineage>
</organism>
<accession>A0A9X2SPF0</accession>